<name>A0A1W1D621_9ZZZZ</name>
<gene>
    <name evidence="1" type="ORF">MNB_SM-3-802</name>
</gene>
<organism evidence="1">
    <name type="scientific">hydrothermal vent metagenome</name>
    <dbReference type="NCBI Taxonomy" id="652676"/>
    <lineage>
        <taxon>unclassified sequences</taxon>
        <taxon>metagenomes</taxon>
        <taxon>ecological metagenomes</taxon>
    </lineage>
</organism>
<accession>A0A1W1D621</accession>
<dbReference type="InterPro" id="IPR011250">
    <property type="entry name" value="OMP/PagP_B-barrel"/>
</dbReference>
<protein>
    <recommendedName>
        <fullName evidence="2">Outer membrane protein beta-barrel domain-containing protein</fullName>
    </recommendedName>
</protein>
<evidence type="ECO:0008006" key="2">
    <source>
        <dbReference type="Google" id="ProtNLM"/>
    </source>
</evidence>
<dbReference type="AlphaFoldDB" id="A0A1W1D621"/>
<dbReference type="SUPFAM" id="SSF56925">
    <property type="entry name" value="OMPA-like"/>
    <property type="match status" value="1"/>
</dbReference>
<reference evidence="1" key="1">
    <citation type="submission" date="2016-10" db="EMBL/GenBank/DDBJ databases">
        <authorList>
            <person name="de Groot N.N."/>
        </authorList>
    </citation>
    <scope>NUCLEOTIDE SEQUENCE</scope>
</reference>
<evidence type="ECO:0000313" key="1">
    <source>
        <dbReference type="EMBL" id="SFV75872.1"/>
    </source>
</evidence>
<dbReference type="Gene3D" id="2.40.160.20">
    <property type="match status" value="1"/>
</dbReference>
<dbReference type="EMBL" id="FPHP01000048">
    <property type="protein sequence ID" value="SFV75872.1"/>
    <property type="molecule type" value="Genomic_DNA"/>
</dbReference>
<proteinExistence type="predicted"/>
<sequence>MKIVRSFVLLFFLLQPFLYATPFYVKIANTKSVYLLQRVKNRLNSVGLNMVYTRSPRSYSIYSGPYEKKLQATFALLKIKKIYPQAILIESKKEKKTKKEKKFYSSFALGYSSAPSTHTILSGTVKIKEPKNSGVSYILEGGMSLPYHLRAGVGYMHFSTSDLVFHNFYGVVDYSFRKYNFIEPYFGVLVGYSALTWNVDPIPNPSKNSSNDSTSPFYGTEAGISYKKYPLGDIFVEYQCLFMEHTTNIELDKTNRSKLQHKILHSLIIGFKYHF</sequence>